<feature type="domain" description="PhoD-like phosphatase metallophosphatase" evidence="2">
    <location>
        <begin position="160"/>
        <end position="559"/>
    </location>
</feature>
<evidence type="ECO:0000313" key="5">
    <source>
        <dbReference type="Proteomes" id="UP000219353"/>
    </source>
</evidence>
<evidence type="ECO:0000256" key="1">
    <source>
        <dbReference type="ARBA" id="ARBA00022729"/>
    </source>
</evidence>
<accession>A0A285IP84</accession>
<dbReference type="Pfam" id="PF09423">
    <property type="entry name" value="PhoD"/>
    <property type="match status" value="1"/>
</dbReference>
<name>A0A285IP84_9GAMM</name>
<feature type="domain" description="Phospholipase D N-terminal" evidence="3">
    <location>
        <begin position="59"/>
        <end position="149"/>
    </location>
</feature>
<dbReference type="InterPro" id="IPR018946">
    <property type="entry name" value="PhoD-like_MPP"/>
</dbReference>
<evidence type="ECO:0000313" key="4">
    <source>
        <dbReference type="EMBL" id="SNY49815.1"/>
    </source>
</evidence>
<dbReference type="SUPFAM" id="SSF56300">
    <property type="entry name" value="Metallo-dependent phosphatases"/>
    <property type="match status" value="1"/>
</dbReference>
<dbReference type="EMBL" id="OBEB01000002">
    <property type="protein sequence ID" value="SNY49815.1"/>
    <property type="molecule type" value="Genomic_DNA"/>
</dbReference>
<dbReference type="PANTHER" id="PTHR43606">
    <property type="entry name" value="PHOSPHATASE, PUTATIVE (AFU_ORTHOLOGUE AFUA_6G08710)-RELATED"/>
    <property type="match status" value="1"/>
</dbReference>
<dbReference type="Gene3D" id="3.60.21.70">
    <property type="entry name" value="PhoD-like phosphatase"/>
    <property type="match status" value="1"/>
</dbReference>
<protein>
    <submittedName>
        <fullName evidence="4">Alkaline phosphatase D</fullName>
    </submittedName>
</protein>
<dbReference type="Gene3D" id="2.60.40.380">
    <property type="entry name" value="Purple acid phosphatase-like, N-terminal"/>
    <property type="match status" value="1"/>
</dbReference>
<dbReference type="AlphaFoldDB" id="A0A285IP84"/>
<dbReference type="InterPro" id="IPR052900">
    <property type="entry name" value="Phospholipid_Metab_Enz"/>
</dbReference>
<dbReference type="InterPro" id="IPR032093">
    <property type="entry name" value="PhoD_N"/>
</dbReference>
<keyword evidence="1" id="KW-0732">Signal</keyword>
<sequence>MFFTLVKLIIGVSKMRNFSRRDFLKLSASALAVASVSTLLSGCVSNFSRDALSKVSFSHGVASGDANQQAVILWTRAIPVQAGVTQVNLAWQLSKDPSFKQLERSGYVSTSAERDFTVKVDVQQLMPDQRYYYRFVAADSDSMTGVTRTLATAGMTELKLAVFSCSNYPAGYFNVYREAARRNDVDAVIHLGDYIYEYAADGYATERAVEIGRTLATDNASEIITLDDYRKRYALYRTDAGLQQLHAAVPWYLVWDDHEITNDTWHSGAENHQPDSEGDFFERRSAAVRAYYEWLPIRPPMGEDSIQIYRSFNFGELLSLHLLDTRLIARDQQLAYKNYTDPQTGEFAAARYKEDISAERNLLGKAQLGWLTGQLQQSSAKWQLLGQQVLMSKMHIPAELLGTRDFSTLPAKLLALEEVKLRVLRTQQQGLEPDAEDLARVTRLMPYNLDAWDGYPREREQLYATARALNKPLLVIAGDTHNAWHSVLTDQHGQQVGVEFATPSVSSPGMEKYLKIEQEQAAEVASAFSTLINDLQWCNLHQRGFMLLSVTVQGVQCNWQFIDNILTEDYQVVAEHKAVYQA</sequence>
<dbReference type="InterPro" id="IPR038607">
    <property type="entry name" value="PhoD-like_sf"/>
</dbReference>
<reference evidence="5" key="1">
    <citation type="submission" date="2017-09" db="EMBL/GenBank/DDBJ databases">
        <authorList>
            <person name="Varghese N."/>
            <person name="Submissions S."/>
        </authorList>
    </citation>
    <scope>NUCLEOTIDE SEQUENCE [LARGE SCALE GENOMIC DNA]</scope>
    <source>
        <strain evidence="5">CGMCC 1.12461</strain>
    </source>
</reference>
<dbReference type="CDD" id="cd07389">
    <property type="entry name" value="MPP_PhoD"/>
    <property type="match status" value="1"/>
</dbReference>
<dbReference type="Pfam" id="PF16655">
    <property type="entry name" value="PhoD_N"/>
    <property type="match status" value="1"/>
</dbReference>
<keyword evidence="5" id="KW-1185">Reference proteome</keyword>
<dbReference type="Proteomes" id="UP000219353">
    <property type="component" value="Unassembled WGS sequence"/>
</dbReference>
<dbReference type="InterPro" id="IPR029052">
    <property type="entry name" value="Metallo-depent_PP-like"/>
</dbReference>
<gene>
    <name evidence="4" type="ORF">SAMN06297280_1552</name>
</gene>
<dbReference type="PANTHER" id="PTHR43606:SF2">
    <property type="entry name" value="ALKALINE PHOSPHATASE FAMILY PROTEIN (AFU_ORTHOLOGUE AFUA_5G03860)"/>
    <property type="match status" value="1"/>
</dbReference>
<dbReference type="NCBIfam" id="TIGR01409">
    <property type="entry name" value="TAT_signal_seq"/>
    <property type="match status" value="1"/>
</dbReference>
<evidence type="ECO:0000259" key="3">
    <source>
        <dbReference type="Pfam" id="PF16655"/>
    </source>
</evidence>
<organism evidence="4 5">
    <name type="scientific">Arsukibacterium tuosuense</name>
    <dbReference type="NCBI Taxonomy" id="1323745"/>
    <lineage>
        <taxon>Bacteria</taxon>
        <taxon>Pseudomonadati</taxon>
        <taxon>Pseudomonadota</taxon>
        <taxon>Gammaproteobacteria</taxon>
        <taxon>Chromatiales</taxon>
        <taxon>Chromatiaceae</taxon>
        <taxon>Arsukibacterium</taxon>
    </lineage>
</organism>
<dbReference type="InterPro" id="IPR019546">
    <property type="entry name" value="TAT_signal_bac_arc"/>
</dbReference>
<evidence type="ECO:0000259" key="2">
    <source>
        <dbReference type="Pfam" id="PF09423"/>
    </source>
</evidence>
<proteinExistence type="predicted"/>